<name>A0ABT7QKW0_9GAMM</name>
<dbReference type="Gene3D" id="3.10.180.10">
    <property type="entry name" value="2,3-Dihydroxybiphenyl 1,2-Dioxygenase, domain 1"/>
    <property type="match status" value="1"/>
</dbReference>
<dbReference type="InterPro" id="IPR029068">
    <property type="entry name" value="Glyas_Bleomycin-R_OHBP_Dase"/>
</dbReference>
<dbReference type="Pfam" id="PF00903">
    <property type="entry name" value="Glyoxalase"/>
    <property type="match status" value="1"/>
</dbReference>
<dbReference type="PANTHER" id="PTHR46036">
    <property type="entry name" value="LACTOYLGLUTATHIONE LYASE"/>
    <property type="match status" value="1"/>
</dbReference>
<evidence type="ECO:0000256" key="3">
    <source>
        <dbReference type="ARBA" id="ARBA00032460"/>
    </source>
</evidence>
<evidence type="ECO:0000313" key="7">
    <source>
        <dbReference type="Proteomes" id="UP001168167"/>
    </source>
</evidence>
<comment type="caution">
    <text evidence="6">The sequence shown here is derived from an EMBL/GenBank/DDBJ whole genome shotgun (WGS) entry which is preliminary data.</text>
</comment>
<proteinExistence type="predicted"/>
<feature type="domain" description="VOC" evidence="5">
    <location>
        <begin position="2"/>
        <end position="125"/>
    </location>
</feature>
<dbReference type="PROSITE" id="PS51819">
    <property type="entry name" value="VOC"/>
    <property type="match status" value="1"/>
</dbReference>
<dbReference type="InterPro" id="IPR037523">
    <property type="entry name" value="VOC_core"/>
</dbReference>
<dbReference type="Proteomes" id="UP001168167">
    <property type="component" value="Unassembled WGS sequence"/>
</dbReference>
<sequence length="130" mass="15165">MKIIHSMVRVRDLPRSLAFYEAALQLSVAARFDFEGFTLAYLRNEETSFELELTHNHNQDCDYELGNGYGHLALSVANLDAEHQRLQTGGFEPTPIKDFFRDDALMARFFFLQDPDDYKIEILQRHGRYC</sequence>
<keyword evidence="7" id="KW-1185">Reference proteome</keyword>
<reference evidence="6" key="1">
    <citation type="submission" date="2022-08" db="EMBL/GenBank/DDBJ databases">
        <authorList>
            <person name="Dzunkova M."/>
            <person name="La Clair J."/>
            <person name="Tyml T."/>
            <person name="Doud D."/>
            <person name="Schulz F."/>
            <person name="Piquer S."/>
            <person name="Porcel Sanchis D."/>
            <person name="Osborn A."/>
            <person name="Robinson D."/>
            <person name="Louie K.B."/>
            <person name="Bowen B.P."/>
            <person name="Bowers R."/>
            <person name="Lee J."/>
            <person name="Arnau Llombart V."/>
            <person name="Diaz Villanueva W."/>
            <person name="Gosliner T."/>
            <person name="Northen T."/>
            <person name="Cheng J.-F."/>
            <person name="Burkart M.D."/>
            <person name="Woyke T."/>
        </authorList>
    </citation>
    <scope>NUCLEOTIDE SEQUENCE</scope>
    <source>
        <strain evidence="6">Df01</strain>
    </source>
</reference>
<evidence type="ECO:0000259" key="5">
    <source>
        <dbReference type="PROSITE" id="PS51819"/>
    </source>
</evidence>
<dbReference type="PANTHER" id="PTHR46036:SF5">
    <property type="entry name" value="LACTOYLGLUTATHIONE LYASE"/>
    <property type="match status" value="1"/>
</dbReference>
<protein>
    <recommendedName>
        <fullName evidence="2">Aldoketomutase</fullName>
    </recommendedName>
    <alternativeName>
        <fullName evidence="1">Ketone-aldehyde mutase</fullName>
    </alternativeName>
    <alternativeName>
        <fullName evidence="3">Methylglyoxalase</fullName>
    </alternativeName>
    <alternativeName>
        <fullName evidence="4">S-D-lactoylglutathione methylglyoxal lyase</fullName>
    </alternativeName>
</protein>
<reference evidence="6" key="2">
    <citation type="journal article" date="2023" name="Microbiome">
        <title>Synthase-selected sorting approach identifies a beta-lactone synthase in a nudibranch symbiotic bacterium.</title>
        <authorList>
            <person name="Dzunkova M."/>
            <person name="La Clair J.J."/>
            <person name="Tyml T."/>
            <person name="Doud D."/>
            <person name="Schulz F."/>
            <person name="Piquer-Esteban S."/>
            <person name="Porcel Sanchis D."/>
            <person name="Osborn A."/>
            <person name="Robinson D."/>
            <person name="Louie K.B."/>
            <person name="Bowen B.P."/>
            <person name="Bowers R.M."/>
            <person name="Lee J."/>
            <person name="Arnau V."/>
            <person name="Diaz-Villanueva W."/>
            <person name="Stepanauskas R."/>
            <person name="Gosliner T."/>
            <person name="Date S.V."/>
            <person name="Northen T.R."/>
            <person name="Cheng J.F."/>
            <person name="Burkart M.D."/>
            <person name="Woyke T."/>
        </authorList>
    </citation>
    <scope>NUCLEOTIDE SEQUENCE</scope>
    <source>
        <strain evidence="6">Df01</strain>
    </source>
</reference>
<accession>A0ABT7QKW0</accession>
<dbReference type="EMBL" id="JANQAO010000001">
    <property type="protein sequence ID" value="MDM5147235.1"/>
    <property type="molecule type" value="Genomic_DNA"/>
</dbReference>
<evidence type="ECO:0000256" key="4">
    <source>
        <dbReference type="ARBA" id="ARBA00033298"/>
    </source>
</evidence>
<dbReference type="InterPro" id="IPR004360">
    <property type="entry name" value="Glyas_Fos-R_dOase_dom"/>
</dbReference>
<evidence type="ECO:0000256" key="1">
    <source>
        <dbReference type="ARBA" id="ARBA00030291"/>
    </source>
</evidence>
<dbReference type="SUPFAM" id="SSF54593">
    <property type="entry name" value="Glyoxalase/Bleomycin resistance protein/Dihydroxybiphenyl dioxygenase"/>
    <property type="match status" value="1"/>
</dbReference>
<evidence type="ECO:0000256" key="2">
    <source>
        <dbReference type="ARBA" id="ARBA00030892"/>
    </source>
</evidence>
<organism evidence="6 7">
    <name type="scientific">Candidatus Doriopsillibacter californiensis</name>
    <dbReference type="NCBI Taxonomy" id="2970740"/>
    <lineage>
        <taxon>Bacteria</taxon>
        <taxon>Pseudomonadati</taxon>
        <taxon>Pseudomonadota</taxon>
        <taxon>Gammaproteobacteria</taxon>
        <taxon>Candidatus Tethybacterales</taxon>
        <taxon>Candidatus Persebacteraceae</taxon>
        <taxon>Candidatus Doriopsillibacter</taxon>
    </lineage>
</organism>
<gene>
    <name evidence="6" type="ORF">NQX30_02450</name>
</gene>
<evidence type="ECO:0000313" key="6">
    <source>
        <dbReference type="EMBL" id="MDM5147235.1"/>
    </source>
</evidence>